<accession>A0A067SMR8</accession>
<sequence length="433" mass="47899">MSFPANQPSLSSSPQSFLKFFERIYAGAPTAASLLPFGVAPASGQHLKVFIETLGTPGLGGSHILQILQEAFPRSNDRRWIKTDTDGPICNFVYNSYAWLNGAIVGTPLIIVHSKPGPDGNGDECAKLNRIYSSYALSDVHIMQSGAPCFLVSITENVWHCPDPEVEVFETVFRNQGSTVQYQELLATQLFALQDAVEYLPKIHFGHDNHAPNLPNAFTTFEDLSGVVQPLRFERQLEDKRCMFLAVGHIKFMVKLTFRPYSYGVHEVLHAAGFSPKLLGHCHSPAVGSDAIIMEWLPPPTQNNNGWMTVHDLFRTSPELVYQEQTDLLKNLNEIINILELNRKVHGGLGTDNVMVLVTAESSSIVKPVKMKVVDMDCAGDAGKAFYPVKFSDSVGYPGQPGAVIDAGDHAYMAAHWKKFFNSATDYSLWRIL</sequence>
<organism evidence="1 2">
    <name type="scientific">Galerina marginata (strain CBS 339.88)</name>
    <dbReference type="NCBI Taxonomy" id="685588"/>
    <lineage>
        <taxon>Eukaryota</taxon>
        <taxon>Fungi</taxon>
        <taxon>Dikarya</taxon>
        <taxon>Basidiomycota</taxon>
        <taxon>Agaricomycotina</taxon>
        <taxon>Agaricomycetes</taxon>
        <taxon>Agaricomycetidae</taxon>
        <taxon>Agaricales</taxon>
        <taxon>Agaricineae</taxon>
        <taxon>Strophariaceae</taxon>
        <taxon>Galerina</taxon>
    </lineage>
</organism>
<gene>
    <name evidence="1" type="ORF">GALMADRAFT_145984</name>
</gene>
<dbReference type="Proteomes" id="UP000027222">
    <property type="component" value="Unassembled WGS sequence"/>
</dbReference>
<name>A0A067SMR8_GALM3</name>
<dbReference type="HOGENOM" id="CLU_633190_0_0_1"/>
<dbReference type="EMBL" id="KL142405">
    <property type="protein sequence ID" value="KDR68964.1"/>
    <property type="molecule type" value="Genomic_DNA"/>
</dbReference>
<evidence type="ECO:0008006" key="3">
    <source>
        <dbReference type="Google" id="ProtNLM"/>
    </source>
</evidence>
<keyword evidence="2" id="KW-1185">Reference proteome</keyword>
<dbReference type="AlphaFoldDB" id="A0A067SMR8"/>
<reference evidence="2" key="1">
    <citation type="journal article" date="2014" name="Proc. Natl. Acad. Sci. U.S.A.">
        <title>Extensive sampling of basidiomycete genomes demonstrates inadequacy of the white-rot/brown-rot paradigm for wood decay fungi.</title>
        <authorList>
            <person name="Riley R."/>
            <person name="Salamov A.A."/>
            <person name="Brown D.W."/>
            <person name="Nagy L.G."/>
            <person name="Floudas D."/>
            <person name="Held B.W."/>
            <person name="Levasseur A."/>
            <person name="Lombard V."/>
            <person name="Morin E."/>
            <person name="Otillar R."/>
            <person name="Lindquist E.A."/>
            <person name="Sun H."/>
            <person name="LaButti K.M."/>
            <person name="Schmutz J."/>
            <person name="Jabbour D."/>
            <person name="Luo H."/>
            <person name="Baker S.E."/>
            <person name="Pisabarro A.G."/>
            <person name="Walton J.D."/>
            <person name="Blanchette R.A."/>
            <person name="Henrissat B."/>
            <person name="Martin F."/>
            <person name="Cullen D."/>
            <person name="Hibbett D.S."/>
            <person name="Grigoriev I.V."/>
        </authorList>
    </citation>
    <scope>NUCLEOTIDE SEQUENCE [LARGE SCALE GENOMIC DNA]</scope>
    <source>
        <strain evidence="2">CBS 339.88</strain>
    </source>
</reference>
<dbReference type="OrthoDB" id="4062651at2759"/>
<evidence type="ECO:0000313" key="2">
    <source>
        <dbReference type="Proteomes" id="UP000027222"/>
    </source>
</evidence>
<protein>
    <recommendedName>
        <fullName evidence="3">Protein kinase domain-containing protein</fullName>
    </recommendedName>
</protein>
<evidence type="ECO:0000313" key="1">
    <source>
        <dbReference type="EMBL" id="KDR68964.1"/>
    </source>
</evidence>
<proteinExistence type="predicted"/>